<feature type="compositionally biased region" description="Gly residues" evidence="1">
    <location>
        <begin position="512"/>
        <end position="540"/>
    </location>
</feature>
<protein>
    <submittedName>
        <fullName evidence="2">Uncharacterized protein</fullName>
    </submittedName>
</protein>
<dbReference type="EMBL" id="KZ301993">
    <property type="protein sequence ID" value="PFH50994.1"/>
    <property type="molecule type" value="Genomic_DNA"/>
</dbReference>
<dbReference type="Proteomes" id="UP000242287">
    <property type="component" value="Unassembled WGS sequence"/>
</dbReference>
<feature type="region of interest" description="Disordered" evidence="1">
    <location>
        <begin position="170"/>
        <end position="206"/>
    </location>
</feature>
<dbReference type="OrthoDB" id="2507488at2759"/>
<evidence type="ECO:0000313" key="3">
    <source>
        <dbReference type="Proteomes" id="UP000242287"/>
    </source>
</evidence>
<accession>A0A2A9NNU3</accession>
<proteinExistence type="predicted"/>
<gene>
    <name evidence="2" type="ORF">AMATHDRAFT_75195</name>
</gene>
<organism evidence="2 3">
    <name type="scientific">Amanita thiersii Skay4041</name>
    <dbReference type="NCBI Taxonomy" id="703135"/>
    <lineage>
        <taxon>Eukaryota</taxon>
        <taxon>Fungi</taxon>
        <taxon>Dikarya</taxon>
        <taxon>Basidiomycota</taxon>
        <taxon>Agaricomycotina</taxon>
        <taxon>Agaricomycetes</taxon>
        <taxon>Agaricomycetidae</taxon>
        <taxon>Agaricales</taxon>
        <taxon>Pluteineae</taxon>
        <taxon>Amanitaceae</taxon>
        <taxon>Amanita</taxon>
    </lineage>
</organism>
<dbReference type="AlphaFoldDB" id="A0A2A9NNU3"/>
<evidence type="ECO:0000313" key="2">
    <source>
        <dbReference type="EMBL" id="PFH50994.1"/>
    </source>
</evidence>
<feature type="region of interest" description="Disordered" evidence="1">
    <location>
        <begin position="354"/>
        <end position="398"/>
    </location>
</feature>
<sequence>MYTGSSPLFNVPEIATLRRIKPLPKRRRTMPSVQVPVPSSLSAAAAAAATVATAEELLAHADTLSTRMALQSYYMPMLGSVHEFLAAAAASAGISAGEPSVSAVDFMYGVGAGIPPGIGSGFGGVGFSVGPMGISRDEEDEHGDGDYVDHLQQPGNTKKRKVPANVSLSSTGYLDGCEPSQDEGEERGIPMGRVESDDSSEPERYPYHSHQHHLLLQHARKSKLTAAMLAGLQHKEMLKARKRQLAAVLGALSHGDTLALDQALSVSYPFDDLKNSDPPKVRLSKRRVIRLGRLARIRTSEEDGKRGNRIPTCEFTFVCPSATADRLIATKEEVAMLRNRFEAELARQAAKAEQLAASSRGKKKKRSALANASNPHHLRNYVPSRSPHSGQYNANQSNNMQSWISPLPLKFLSAEIPQRGNHKGQARQSGISTALTNPGEEWICAFCEYDLFYGDEQRYRRAVRNRKKILRRRRRARERAAAAASGSRESGVRGTGDKATDGGNVDEVREGVGSGGGDGHGGDGGGGDGGGDGGGGDSGG</sequence>
<name>A0A2A9NNU3_9AGAR</name>
<feature type="compositionally biased region" description="Polar residues" evidence="1">
    <location>
        <begin position="386"/>
        <end position="398"/>
    </location>
</feature>
<feature type="region of interest" description="Disordered" evidence="1">
    <location>
        <begin position="470"/>
        <end position="540"/>
    </location>
</feature>
<evidence type="ECO:0000256" key="1">
    <source>
        <dbReference type="SAM" id="MobiDB-lite"/>
    </source>
</evidence>
<keyword evidence="3" id="KW-1185">Reference proteome</keyword>
<feature type="compositionally biased region" description="Basic and acidic residues" evidence="1">
    <location>
        <begin position="495"/>
        <end position="510"/>
    </location>
</feature>
<reference evidence="2 3" key="1">
    <citation type="submission" date="2014-02" db="EMBL/GenBank/DDBJ databases">
        <title>Transposable element dynamics among asymbiotic and ectomycorrhizal Amanita fungi.</title>
        <authorList>
            <consortium name="DOE Joint Genome Institute"/>
            <person name="Hess J."/>
            <person name="Skrede I."/>
            <person name="Wolfe B."/>
            <person name="LaButti K."/>
            <person name="Ohm R.A."/>
            <person name="Grigoriev I.V."/>
            <person name="Pringle A."/>
        </authorList>
    </citation>
    <scope>NUCLEOTIDE SEQUENCE [LARGE SCALE GENOMIC DNA]</scope>
    <source>
        <strain evidence="2 3">SKay4041</strain>
    </source>
</reference>